<accession>A0A3D8YDK5</accession>
<reference evidence="2 3" key="1">
    <citation type="submission" date="2018-07" db="EMBL/GenBank/DDBJ databases">
        <title>Dyadobacter roseus sp. nov., isolated from rose rhizosphere soil.</title>
        <authorList>
            <person name="Chen L."/>
        </authorList>
    </citation>
    <scope>NUCLEOTIDE SEQUENCE [LARGE SCALE GENOMIC DNA]</scope>
    <source>
        <strain evidence="2 3">RS19</strain>
    </source>
</reference>
<keyword evidence="3" id="KW-1185">Reference proteome</keyword>
<dbReference type="InterPro" id="IPR021257">
    <property type="entry name" value="DUF2809"/>
</dbReference>
<proteinExistence type="predicted"/>
<feature type="transmembrane region" description="Helical" evidence="1">
    <location>
        <begin position="98"/>
        <end position="116"/>
    </location>
</feature>
<feature type="transmembrane region" description="Helical" evidence="1">
    <location>
        <begin position="59"/>
        <end position="78"/>
    </location>
</feature>
<keyword evidence="1" id="KW-0472">Membrane</keyword>
<dbReference type="OrthoDB" id="5360192at2"/>
<dbReference type="Pfam" id="PF10990">
    <property type="entry name" value="DUF2809"/>
    <property type="match status" value="1"/>
</dbReference>
<comment type="caution">
    <text evidence="2">The sequence shown here is derived from an EMBL/GenBank/DDBJ whole genome shotgun (WGS) entry which is preliminary data.</text>
</comment>
<dbReference type="AlphaFoldDB" id="A0A3D8YDK5"/>
<name>A0A3D8YDK5_9BACT</name>
<dbReference type="EMBL" id="QNUL01000010">
    <property type="protein sequence ID" value="REA60632.1"/>
    <property type="molecule type" value="Genomic_DNA"/>
</dbReference>
<evidence type="ECO:0000313" key="2">
    <source>
        <dbReference type="EMBL" id="REA60632.1"/>
    </source>
</evidence>
<organism evidence="2 3">
    <name type="scientific">Dyadobacter luteus</name>
    <dbReference type="NCBI Taxonomy" id="2259619"/>
    <lineage>
        <taxon>Bacteria</taxon>
        <taxon>Pseudomonadati</taxon>
        <taxon>Bacteroidota</taxon>
        <taxon>Cytophagia</taxon>
        <taxon>Cytophagales</taxon>
        <taxon>Spirosomataceae</taxon>
        <taxon>Dyadobacter</taxon>
    </lineage>
</organism>
<protein>
    <submittedName>
        <fullName evidence="2">DUF2809 domain-containing protein</fullName>
    </submittedName>
</protein>
<dbReference type="RefSeq" id="WP_115831518.1">
    <property type="nucleotide sequence ID" value="NZ_QNUL01000010.1"/>
</dbReference>
<evidence type="ECO:0000313" key="3">
    <source>
        <dbReference type="Proteomes" id="UP000256373"/>
    </source>
</evidence>
<dbReference type="Proteomes" id="UP000256373">
    <property type="component" value="Unassembled WGS sequence"/>
</dbReference>
<feature type="transmembrane region" description="Helical" evidence="1">
    <location>
        <begin position="7"/>
        <end position="24"/>
    </location>
</feature>
<evidence type="ECO:0000256" key="1">
    <source>
        <dbReference type="SAM" id="Phobius"/>
    </source>
</evidence>
<sequence>MLRFNKSYFVRAMLLFLTEIYIALCISDDLIRPYGGDFLVVIFLYCLVRSMMNIGVREVAAGVLLFSFVIEFVQYLNVIEMIGLKKYTVARVVLGTSFEWGDMLAYTCGIAAVVMFENRKRLLAV</sequence>
<keyword evidence="1" id="KW-0812">Transmembrane</keyword>
<feature type="transmembrane region" description="Helical" evidence="1">
    <location>
        <begin position="30"/>
        <end position="47"/>
    </location>
</feature>
<gene>
    <name evidence="2" type="ORF">DSL64_13910</name>
</gene>
<keyword evidence="1" id="KW-1133">Transmembrane helix</keyword>